<reference evidence="3" key="1">
    <citation type="submission" date="2019-12" db="EMBL/GenBank/DDBJ databases">
        <authorList>
            <person name="Scholes J."/>
        </authorList>
    </citation>
    <scope>NUCLEOTIDE SEQUENCE</scope>
</reference>
<keyword evidence="2" id="KW-0812">Transmembrane</keyword>
<feature type="non-terminal residue" evidence="3">
    <location>
        <position position="1"/>
    </location>
</feature>
<feature type="compositionally biased region" description="Low complexity" evidence="1">
    <location>
        <begin position="244"/>
        <end position="254"/>
    </location>
</feature>
<protein>
    <submittedName>
        <fullName evidence="3">Uncharacterized protein</fullName>
    </submittedName>
</protein>
<sequence>YSSRKAPFGRTQLILKGPSHFGFNGPGSGPVILLRTKSPTRYIRGLTLALIYLSLCRLYAVFLISAWTRISSIKSRFALRFSKLVSSAKCVTWYVGDPTSTGTIASVPYISKKGGVRSRISWIFAGLASMPLWVTTYPKSLPELIPNMHFFEFYTIEYSLKILNMSCRCSIWSVAWIDFTNISSTYTSIVLPMSATNILLTSLCVVQWCPTWFSPSEVGGSNPTPCENRRYIFFITRLGGRNARAVRPASRPAPHTVPARAPEDSSRTAGPSPREPSFLSPCPAAQQRRDFGPGSSSVAQVESTRSRQPRSRPTRSRRSMQLQIGPAAWQHGSTRFRWIQQLRFVSKAVPEWAEESDSLTEGPRRSDELDERPEHHGDSIRIEKGQ</sequence>
<evidence type="ECO:0000256" key="1">
    <source>
        <dbReference type="SAM" id="MobiDB-lite"/>
    </source>
</evidence>
<evidence type="ECO:0000256" key="2">
    <source>
        <dbReference type="SAM" id="Phobius"/>
    </source>
</evidence>
<evidence type="ECO:0000313" key="3">
    <source>
        <dbReference type="EMBL" id="CAA0840361.1"/>
    </source>
</evidence>
<dbReference type="Proteomes" id="UP001153555">
    <property type="component" value="Unassembled WGS sequence"/>
</dbReference>
<keyword evidence="2" id="KW-0472">Membrane</keyword>
<gene>
    <name evidence="3" type="ORF">SHERM_00442</name>
</gene>
<feature type="non-terminal residue" evidence="3">
    <location>
        <position position="386"/>
    </location>
</feature>
<feature type="transmembrane region" description="Helical" evidence="2">
    <location>
        <begin position="42"/>
        <end position="67"/>
    </location>
</feature>
<keyword evidence="2" id="KW-1133">Transmembrane helix</keyword>
<accession>A0A9N7P0T4</accession>
<dbReference type="AlphaFoldDB" id="A0A9N7P0T4"/>
<keyword evidence="4" id="KW-1185">Reference proteome</keyword>
<proteinExistence type="predicted"/>
<feature type="compositionally biased region" description="Basic residues" evidence="1">
    <location>
        <begin position="307"/>
        <end position="318"/>
    </location>
</feature>
<feature type="region of interest" description="Disordered" evidence="1">
    <location>
        <begin position="350"/>
        <end position="386"/>
    </location>
</feature>
<name>A0A9N7P0T4_STRHE</name>
<organism evidence="3 4">
    <name type="scientific">Striga hermonthica</name>
    <name type="common">Purple witchweed</name>
    <name type="synonym">Buchnera hermonthica</name>
    <dbReference type="NCBI Taxonomy" id="68872"/>
    <lineage>
        <taxon>Eukaryota</taxon>
        <taxon>Viridiplantae</taxon>
        <taxon>Streptophyta</taxon>
        <taxon>Embryophyta</taxon>
        <taxon>Tracheophyta</taxon>
        <taxon>Spermatophyta</taxon>
        <taxon>Magnoliopsida</taxon>
        <taxon>eudicotyledons</taxon>
        <taxon>Gunneridae</taxon>
        <taxon>Pentapetalae</taxon>
        <taxon>asterids</taxon>
        <taxon>lamiids</taxon>
        <taxon>Lamiales</taxon>
        <taxon>Orobanchaceae</taxon>
        <taxon>Buchnereae</taxon>
        <taxon>Striga</taxon>
    </lineage>
</organism>
<evidence type="ECO:0000313" key="4">
    <source>
        <dbReference type="Proteomes" id="UP001153555"/>
    </source>
</evidence>
<feature type="region of interest" description="Disordered" evidence="1">
    <location>
        <begin position="244"/>
        <end position="326"/>
    </location>
</feature>
<feature type="compositionally biased region" description="Basic and acidic residues" evidence="1">
    <location>
        <begin position="362"/>
        <end position="386"/>
    </location>
</feature>
<comment type="caution">
    <text evidence="3">The sequence shown here is derived from an EMBL/GenBank/DDBJ whole genome shotgun (WGS) entry which is preliminary data.</text>
</comment>
<dbReference type="EMBL" id="CACSLK010032525">
    <property type="protein sequence ID" value="CAA0840361.1"/>
    <property type="molecule type" value="Genomic_DNA"/>
</dbReference>